<dbReference type="Gene3D" id="3.20.20.20">
    <property type="entry name" value="Dihydropteroate synthase-like"/>
    <property type="match status" value="1"/>
</dbReference>
<dbReference type="EMBL" id="DVJS01000042">
    <property type="protein sequence ID" value="HIS96710.1"/>
    <property type="molecule type" value="Genomic_DNA"/>
</dbReference>
<comment type="pathway">
    <text evidence="3 13">Cofactor biosynthesis; tetrahydrofolate biosynthesis; 7,8-dihydrofolate from 2-amino-4-hydroxy-6-hydroxymethyl-7,8-dihydropteridine diphosphate and 4-aminobenzoate: step 1/2.</text>
</comment>
<dbReference type="EC" id="2.5.1.15" evidence="5 13"/>
<comment type="function">
    <text evidence="12 13">Catalyzes the condensation of para-aminobenzoate (pABA) with 6-hydroxymethyl-7,8-dihydropterin diphosphate (DHPt-PP) to form 7,8-dihydropteroate (H2Pte), the immediate precursor of folate derivatives.</text>
</comment>
<evidence type="ECO:0000256" key="7">
    <source>
        <dbReference type="ARBA" id="ARBA00022679"/>
    </source>
</evidence>
<dbReference type="Pfam" id="PF00809">
    <property type="entry name" value="Pterin_bind"/>
    <property type="match status" value="1"/>
</dbReference>
<dbReference type="AlphaFoldDB" id="A0A9D1G383"/>
<evidence type="ECO:0000256" key="6">
    <source>
        <dbReference type="ARBA" id="ARBA00016919"/>
    </source>
</evidence>
<organism evidence="15 16">
    <name type="scientific">Candidatus Scatomorpha pullistercoris</name>
    <dbReference type="NCBI Taxonomy" id="2840929"/>
    <lineage>
        <taxon>Bacteria</taxon>
        <taxon>Bacillati</taxon>
        <taxon>Bacillota</taxon>
        <taxon>Clostridia</taxon>
        <taxon>Eubacteriales</taxon>
        <taxon>Candidatus Scatomorpha</taxon>
    </lineage>
</organism>
<dbReference type="PANTHER" id="PTHR20941:SF1">
    <property type="entry name" value="FOLIC ACID SYNTHESIS PROTEIN FOL1"/>
    <property type="match status" value="1"/>
</dbReference>
<dbReference type="PROSITE" id="PS50972">
    <property type="entry name" value="PTERIN_BINDING"/>
    <property type="match status" value="1"/>
</dbReference>
<evidence type="ECO:0000256" key="2">
    <source>
        <dbReference type="ARBA" id="ARBA00001946"/>
    </source>
</evidence>
<evidence type="ECO:0000256" key="12">
    <source>
        <dbReference type="ARBA" id="ARBA00053449"/>
    </source>
</evidence>
<keyword evidence="8 13" id="KW-0479">Metal-binding</keyword>
<keyword evidence="10 13" id="KW-0289">Folate biosynthesis</keyword>
<evidence type="ECO:0000313" key="16">
    <source>
        <dbReference type="Proteomes" id="UP000886876"/>
    </source>
</evidence>
<dbReference type="GO" id="GO:0004156">
    <property type="term" value="F:dihydropteroate synthase activity"/>
    <property type="evidence" value="ECO:0007669"/>
    <property type="project" value="UniProtKB-EC"/>
</dbReference>
<dbReference type="GO" id="GO:0046654">
    <property type="term" value="P:tetrahydrofolate biosynthetic process"/>
    <property type="evidence" value="ECO:0007669"/>
    <property type="project" value="TreeGrafter"/>
</dbReference>
<keyword evidence="9 13" id="KW-0460">Magnesium</keyword>
<dbReference type="InterPro" id="IPR011005">
    <property type="entry name" value="Dihydropteroate_synth-like_sf"/>
</dbReference>
<dbReference type="InterPro" id="IPR000489">
    <property type="entry name" value="Pterin-binding_dom"/>
</dbReference>
<comment type="caution">
    <text evidence="15">The sequence shown here is derived from an EMBL/GenBank/DDBJ whole genome shotgun (WGS) entry which is preliminary data.</text>
</comment>
<dbReference type="CDD" id="cd00739">
    <property type="entry name" value="DHPS"/>
    <property type="match status" value="1"/>
</dbReference>
<evidence type="ECO:0000256" key="8">
    <source>
        <dbReference type="ARBA" id="ARBA00022723"/>
    </source>
</evidence>
<evidence type="ECO:0000256" key="11">
    <source>
        <dbReference type="ARBA" id="ARBA00030193"/>
    </source>
</evidence>
<dbReference type="GO" id="GO:0005829">
    <property type="term" value="C:cytosol"/>
    <property type="evidence" value="ECO:0007669"/>
    <property type="project" value="TreeGrafter"/>
</dbReference>
<dbReference type="FunFam" id="3.20.20.20:FF:000006">
    <property type="entry name" value="Dihydropteroate synthase"/>
    <property type="match status" value="1"/>
</dbReference>
<dbReference type="PROSITE" id="PS00793">
    <property type="entry name" value="DHPS_2"/>
    <property type="match status" value="1"/>
</dbReference>
<dbReference type="GO" id="GO:0046656">
    <property type="term" value="P:folic acid biosynthetic process"/>
    <property type="evidence" value="ECO:0007669"/>
    <property type="project" value="UniProtKB-KW"/>
</dbReference>
<evidence type="ECO:0000259" key="14">
    <source>
        <dbReference type="PROSITE" id="PS50972"/>
    </source>
</evidence>
<dbReference type="SUPFAM" id="SSF51717">
    <property type="entry name" value="Dihydropteroate synthetase-like"/>
    <property type="match status" value="1"/>
</dbReference>
<gene>
    <name evidence="15" type="primary">folP</name>
    <name evidence="15" type="ORF">IAD42_01910</name>
</gene>
<dbReference type="PROSITE" id="PS00792">
    <property type="entry name" value="DHPS_1"/>
    <property type="match status" value="1"/>
</dbReference>
<dbReference type="Proteomes" id="UP000886876">
    <property type="component" value="Unassembled WGS sequence"/>
</dbReference>
<dbReference type="InterPro" id="IPR045031">
    <property type="entry name" value="DHP_synth-like"/>
</dbReference>
<evidence type="ECO:0000256" key="1">
    <source>
        <dbReference type="ARBA" id="ARBA00000012"/>
    </source>
</evidence>
<evidence type="ECO:0000256" key="13">
    <source>
        <dbReference type="RuleBase" id="RU361205"/>
    </source>
</evidence>
<evidence type="ECO:0000313" key="15">
    <source>
        <dbReference type="EMBL" id="HIS96710.1"/>
    </source>
</evidence>
<feature type="domain" description="Pterin-binding" evidence="14">
    <location>
        <begin position="14"/>
        <end position="261"/>
    </location>
</feature>
<evidence type="ECO:0000256" key="9">
    <source>
        <dbReference type="ARBA" id="ARBA00022842"/>
    </source>
</evidence>
<name>A0A9D1G383_9FIRM</name>
<evidence type="ECO:0000256" key="10">
    <source>
        <dbReference type="ARBA" id="ARBA00022909"/>
    </source>
</evidence>
<comment type="cofactor">
    <cofactor evidence="2 13">
        <name>Mg(2+)</name>
        <dbReference type="ChEBI" id="CHEBI:18420"/>
    </cofactor>
</comment>
<dbReference type="NCBIfam" id="TIGR01496">
    <property type="entry name" value="DHPS"/>
    <property type="match status" value="1"/>
</dbReference>
<accession>A0A9D1G383</accession>
<proteinExistence type="inferred from homology"/>
<evidence type="ECO:0000256" key="4">
    <source>
        <dbReference type="ARBA" id="ARBA00009503"/>
    </source>
</evidence>
<dbReference type="InterPro" id="IPR006390">
    <property type="entry name" value="DHP_synth_dom"/>
</dbReference>
<keyword evidence="7 13" id="KW-0808">Transferase</keyword>
<dbReference type="PANTHER" id="PTHR20941">
    <property type="entry name" value="FOLATE SYNTHESIS PROTEINS"/>
    <property type="match status" value="1"/>
</dbReference>
<protein>
    <recommendedName>
        <fullName evidence="6 13">Dihydropteroate synthase</fullName>
        <shortName evidence="13">DHPS</shortName>
        <ecNumber evidence="5 13">2.5.1.15</ecNumber>
    </recommendedName>
    <alternativeName>
        <fullName evidence="11 13">Dihydropteroate pyrophosphorylase</fullName>
    </alternativeName>
</protein>
<evidence type="ECO:0000256" key="3">
    <source>
        <dbReference type="ARBA" id="ARBA00004763"/>
    </source>
</evidence>
<dbReference type="GO" id="GO:0046872">
    <property type="term" value="F:metal ion binding"/>
    <property type="evidence" value="ECO:0007669"/>
    <property type="project" value="UniProtKB-KW"/>
</dbReference>
<reference evidence="15" key="1">
    <citation type="submission" date="2020-10" db="EMBL/GenBank/DDBJ databases">
        <authorList>
            <person name="Gilroy R."/>
        </authorList>
    </citation>
    <scope>NUCLEOTIDE SEQUENCE</scope>
    <source>
        <strain evidence="15">ChiHecec3B27-6122</strain>
    </source>
</reference>
<comment type="catalytic activity">
    <reaction evidence="1">
        <text>(7,8-dihydropterin-6-yl)methyl diphosphate + 4-aminobenzoate = 7,8-dihydropteroate + diphosphate</text>
        <dbReference type="Rhea" id="RHEA:19949"/>
        <dbReference type="ChEBI" id="CHEBI:17836"/>
        <dbReference type="ChEBI" id="CHEBI:17839"/>
        <dbReference type="ChEBI" id="CHEBI:33019"/>
        <dbReference type="ChEBI" id="CHEBI:72950"/>
        <dbReference type="EC" id="2.5.1.15"/>
    </reaction>
</comment>
<evidence type="ECO:0000256" key="5">
    <source>
        <dbReference type="ARBA" id="ARBA00012458"/>
    </source>
</evidence>
<sequence length="274" mass="28974">MRIGGRDFDTANGVYIMGILNVTPDSFSDGGRWIRPEAALKQAERMAREGAAIIDIGGESTRPGHTPVDAAEEARRVLPVIEAVKRETGLPVSVDTYKHETARLALEAGADLINDVWGLRYDSGEMARVIAGGGAACCLMHNRREAAYADFMPELLADLRGTLDIADAAGIRREDIILDPGVGFGKTYGQNLTALHRISELKALGCPILLGASRKSVVGLTLGLPVEDRLAGTLATTAAGVLGGAAFIRAHDVRENLLAAEMALAIRREAGHGG</sequence>
<reference evidence="15" key="2">
    <citation type="journal article" date="2021" name="PeerJ">
        <title>Extensive microbial diversity within the chicken gut microbiome revealed by metagenomics and culture.</title>
        <authorList>
            <person name="Gilroy R."/>
            <person name="Ravi A."/>
            <person name="Getino M."/>
            <person name="Pursley I."/>
            <person name="Horton D.L."/>
            <person name="Alikhan N.F."/>
            <person name="Baker D."/>
            <person name="Gharbi K."/>
            <person name="Hall N."/>
            <person name="Watson M."/>
            <person name="Adriaenssens E.M."/>
            <person name="Foster-Nyarko E."/>
            <person name="Jarju S."/>
            <person name="Secka A."/>
            <person name="Antonio M."/>
            <person name="Oren A."/>
            <person name="Chaudhuri R.R."/>
            <person name="La Ragione R."/>
            <person name="Hildebrand F."/>
            <person name="Pallen M.J."/>
        </authorList>
    </citation>
    <scope>NUCLEOTIDE SEQUENCE</scope>
    <source>
        <strain evidence="15">ChiHecec3B27-6122</strain>
    </source>
</reference>
<comment type="similarity">
    <text evidence="4 13">Belongs to the DHPS family.</text>
</comment>